<protein>
    <submittedName>
        <fullName evidence="2">Uncharacterized protein</fullName>
    </submittedName>
</protein>
<proteinExistence type="predicted"/>
<dbReference type="GeneID" id="36346568"/>
<name>W6U7E5_ECHGR</name>
<dbReference type="KEGG" id="egl:EGR_10853"/>
<sequence length="65" mass="7055">MASQGGAISRVLCTSNQLNVKWMECSCNRCVNNQIHEVDSGPKDTAPNVNSGKQSGFKKVNMDLL</sequence>
<dbReference type="EMBL" id="APAU02000283">
    <property type="protein sequence ID" value="EUB54292.1"/>
    <property type="molecule type" value="Genomic_DNA"/>
</dbReference>
<evidence type="ECO:0000313" key="3">
    <source>
        <dbReference type="Proteomes" id="UP000019149"/>
    </source>
</evidence>
<gene>
    <name evidence="2" type="ORF">EGR_10853</name>
</gene>
<dbReference type="Proteomes" id="UP000019149">
    <property type="component" value="Unassembled WGS sequence"/>
</dbReference>
<comment type="caution">
    <text evidence="2">The sequence shown here is derived from an EMBL/GenBank/DDBJ whole genome shotgun (WGS) entry which is preliminary data.</text>
</comment>
<dbReference type="RefSeq" id="XP_024345488.1">
    <property type="nucleotide sequence ID" value="XM_024500102.1"/>
</dbReference>
<accession>W6U7E5</accession>
<feature type="region of interest" description="Disordered" evidence="1">
    <location>
        <begin position="38"/>
        <end position="65"/>
    </location>
</feature>
<reference evidence="2 3" key="1">
    <citation type="journal article" date="2013" name="Nat. Genet.">
        <title>The genome of the hydatid tapeworm Echinococcus granulosus.</title>
        <authorList>
            <person name="Zheng H."/>
            <person name="Zhang W."/>
            <person name="Zhang L."/>
            <person name="Zhang Z."/>
            <person name="Li J."/>
            <person name="Lu G."/>
            <person name="Zhu Y."/>
            <person name="Wang Y."/>
            <person name="Huang Y."/>
            <person name="Liu J."/>
            <person name="Kang H."/>
            <person name="Chen J."/>
            <person name="Wang L."/>
            <person name="Chen A."/>
            <person name="Yu S."/>
            <person name="Gao Z."/>
            <person name="Jin L."/>
            <person name="Gu W."/>
            <person name="Wang Z."/>
            <person name="Zhao L."/>
            <person name="Shi B."/>
            <person name="Wen H."/>
            <person name="Lin R."/>
            <person name="Jones M.K."/>
            <person name="Brejova B."/>
            <person name="Vinar T."/>
            <person name="Zhao G."/>
            <person name="McManus D.P."/>
            <person name="Chen Z."/>
            <person name="Zhou Y."/>
            <person name="Wang S."/>
        </authorList>
    </citation>
    <scope>NUCLEOTIDE SEQUENCE [LARGE SCALE GENOMIC DNA]</scope>
</reference>
<dbReference type="CTD" id="36346568"/>
<evidence type="ECO:0000256" key="1">
    <source>
        <dbReference type="SAM" id="MobiDB-lite"/>
    </source>
</evidence>
<evidence type="ECO:0000313" key="2">
    <source>
        <dbReference type="EMBL" id="EUB54292.1"/>
    </source>
</evidence>
<dbReference type="AlphaFoldDB" id="W6U7E5"/>
<organism evidence="2 3">
    <name type="scientific">Echinococcus granulosus</name>
    <name type="common">Hydatid tapeworm</name>
    <dbReference type="NCBI Taxonomy" id="6210"/>
    <lineage>
        <taxon>Eukaryota</taxon>
        <taxon>Metazoa</taxon>
        <taxon>Spiralia</taxon>
        <taxon>Lophotrochozoa</taxon>
        <taxon>Platyhelminthes</taxon>
        <taxon>Cestoda</taxon>
        <taxon>Eucestoda</taxon>
        <taxon>Cyclophyllidea</taxon>
        <taxon>Taeniidae</taxon>
        <taxon>Echinococcus</taxon>
        <taxon>Echinococcus granulosus group</taxon>
    </lineage>
</organism>
<keyword evidence="3" id="KW-1185">Reference proteome</keyword>